<keyword evidence="3" id="KW-1185">Reference proteome</keyword>
<protein>
    <submittedName>
        <fullName evidence="2">Predicted nuclease, contains PIN domain, potential toxin-antitoxin system component</fullName>
    </submittedName>
</protein>
<dbReference type="RefSeq" id="WP_092040845.1">
    <property type="nucleotide sequence ID" value="NZ_FOTK01000011.1"/>
</dbReference>
<accession>A0A1I4KQR3</accession>
<dbReference type="OrthoDB" id="9841492at2"/>
<dbReference type="Pfam" id="PF18480">
    <property type="entry name" value="DUF5615"/>
    <property type="match status" value="1"/>
</dbReference>
<dbReference type="STRING" id="582667.SAMN05192568_101174"/>
<evidence type="ECO:0000313" key="2">
    <source>
        <dbReference type="EMBL" id="SFL80889.1"/>
    </source>
</evidence>
<dbReference type="EMBL" id="FOTK01000011">
    <property type="protein sequence ID" value="SFL80889.1"/>
    <property type="molecule type" value="Genomic_DNA"/>
</dbReference>
<dbReference type="Proteomes" id="UP000199048">
    <property type="component" value="Unassembled WGS sequence"/>
</dbReference>
<dbReference type="InterPro" id="IPR041049">
    <property type="entry name" value="DUF5615"/>
</dbReference>
<feature type="domain" description="DUF5615" evidence="1">
    <location>
        <begin position="1"/>
        <end position="108"/>
    </location>
</feature>
<evidence type="ECO:0000259" key="1">
    <source>
        <dbReference type="Pfam" id="PF18480"/>
    </source>
</evidence>
<evidence type="ECO:0000313" key="3">
    <source>
        <dbReference type="Proteomes" id="UP000199048"/>
    </source>
</evidence>
<proteinExistence type="predicted"/>
<name>A0A1I4KQR3_9HYPH</name>
<organism evidence="2 3">
    <name type="scientific">Methylobacterium pseudosasicola</name>
    <dbReference type="NCBI Taxonomy" id="582667"/>
    <lineage>
        <taxon>Bacteria</taxon>
        <taxon>Pseudomonadati</taxon>
        <taxon>Pseudomonadota</taxon>
        <taxon>Alphaproteobacteria</taxon>
        <taxon>Hyphomicrobiales</taxon>
        <taxon>Methylobacteriaceae</taxon>
        <taxon>Methylobacterium</taxon>
    </lineage>
</organism>
<sequence length="121" mass="12768">MYLLLDECCPKSLVGIADGLGHTAQRTLAIAELGRQATDAAIFAFACEARAVVVTVNAGDFLALAARVPDHPGLILLPSSPPGETGRLFRKALRAAEDALRRPGSVIRIDRAGRLHSLGAR</sequence>
<dbReference type="AlphaFoldDB" id="A0A1I4KQR3"/>
<gene>
    <name evidence="2" type="ORF">SAMN05192568_101174</name>
</gene>
<reference evidence="3" key="1">
    <citation type="submission" date="2016-10" db="EMBL/GenBank/DDBJ databases">
        <authorList>
            <person name="Varghese N."/>
            <person name="Submissions S."/>
        </authorList>
    </citation>
    <scope>NUCLEOTIDE SEQUENCE [LARGE SCALE GENOMIC DNA]</scope>
    <source>
        <strain evidence="3">BL36</strain>
    </source>
</reference>